<name>A0A922NIA1_9PLEO</name>
<feature type="compositionally biased region" description="Basic residues" evidence="1">
    <location>
        <begin position="835"/>
        <end position="849"/>
    </location>
</feature>
<feature type="region of interest" description="Disordered" evidence="1">
    <location>
        <begin position="832"/>
        <end position="862"/>
    </location>
</feature>
<feature type="compositionally biased region" description="Basic and acidic residues" evidence="1">
    <location>
        <begin position="33"/>
        <end position="44"/>
    </location>
</feature>
<feature type="region of interest" description="Disordered" evidence="1">
    <location>
        <begin position="317"/>
        <end position="388"/>
    </location>
</feature>
<feature type="region of interest" description="Disordered" evidence="1">
    <location>
        <begin position="236"/>
        <end position="298"/>
    </location>
</feature>
<feature type="region of interest" description="Disordered" evidence="1">
    <location>
        <begin position="33"/>
        <end position="92"/>
    </location>
</feature>
<keyword evidence="3" id="KW-1185">Reference proteome</keyword>
<feature type="compositionally biased region" description="Basic and acidic residues" evidence="1">
    <location>
        <begin position="264"/>
        <end position="274"/>
    </location>
</feature>
<dbReference type="Proteomes" id="UP000249757">
    <property type="component" value="Unassembled WGS sequence"/>
</dbReference>
<reference evidence="3" key="1">
    <citation type="journal article" date="2022" name="Microb. Genom.">
        <title>A global pangenome for the wheat fungal pathogen Pyrenophora tritici-repentis and prediction of effector protein structural homology.</title>
        <authorList>
            <person name="Moolhuijzen P.M."/>
            <person name="See P.T."/>
            <person name="Shi G."/>
            <person name="Powell H.R."/>
            <person name="Cockram J."/>
            <person name="Jorgensen L.N."/>
            <person name="Benslimane H."/>
            <person name="Strelkov S.E."/>
            <person name="Turner J."/>
            <person name="Liu Z."/>
            <person name="Moffat C.S."/>
        </authorList>
    </citation>
    <scope>NUCLEOTIDE SEQUENCE [LARGE SCALE GENOMIC DNA]</scope>
</reference>
<dbReference type="AlphaFoldDB" id="A0A922NIA1"/>
<evidence type="ECO:0000313" key="3">
    <source>
        <dbReference type="Proteomes" id="UP000249757"/>
    </source>
</evidence>
<comment type="caution">
    <text evidence="2">The sequence shown here is derived from an EMBL/GenBank/DDBJ whole genome shotgun (WGS) entry which is preliminary data.</text>
</comment>
<feature type="compositionally biased region" description="Polar residues" evidence="1">
    <location>
        <begin position="368"/>
        <end position="388"/>
    </location>
</feature>
<sequence length="1062" mass="115151">MCKYSYWYYSTCRHGELNKLSYCDKDIILGLPREDDRPPPDHAGAHNNAGARPGPSSSNPPTSDSNNSSSSHTHTQQQHPSQYNNNMSTLASSEGGRLPISIAVIQEQIERPPHLAPHIPRPASIDDPLAESSDTFDGNSSLLDMRGYSNVNIDIPLNTQSSLYMEVTHDGKVTELVARFESYASYSDAAEASHEGHISAPIPYDHPTTSSHAETVREGRFEQSDHHFSTHTGIQLVSAHSPRKSIPSHWLPKSAGPNLATAQRAKERTYKKSAESSSPGELMTIRGTHSSFDLSRGYGKEGSTYLTKEALAAVDSSITSSSSPLGTGTVPSSPSKKAWNSPTRSPVRSSTSQQPKLSFKMSPVKLANLNTKSSPGHSRATSSISTSTGNTAFYTAQGSPVRSPTDIEQSFHTDLEYLEEFDVSDTDLHADSHDDQVSHDFVSSPSAMKETVEDTTSPMKLKRAHNQSPKSCSSPSHPVSCQQASRIPRIGATSKIAIPTRNSTLKRAESVASLKYRLKMMQIMHAGADEDCLSENSMATHPGHFRTIDSSKIASITGKDRDEERSLLHNKRSDSHLISTTILAQPPVATQHMDTPRIEPVRDQLEQPAIPPDMPGLEELPDVTTSCVRQDSTYSSRTASTSTVRATSKVVDPVPTDSTVIYSQKKTDVLGTTPTLPNRMPPIIVMMAHSLNIGDLSHIADQEDADSAKTDQIHDDTSPVRGRSEWYVPGSCRRKDSDCSTHSSIGSDLRATAAEFVPQPASAAVPKEPFTAPEFVPRPPSAIAAVEPSTTTVAGTLYQDIPGLPDMTVLDRNGIPFLWYMYGVQFAYEQGFRNGRPKSPKKIKPKKQRSTLPSPADAADPVSNSIAATTSLSANPNATEGTRHLTSAELMPPPSAPVHQHQEDQNSENSRPNLQKQNAKADDVEPTQSFSNQFDMVEKTVLVNRTNIDASRPLKPALPSGPRSMQLPTHYTIPRRGNRYRHPGNGLYGGRGNAAGIPMDATAPFPTPVAPQGRVGQAQVEVGISTDYSGYTIGRETCGMIQIDEAREKIGGLACHACDPDH</sequence>
<feature type="region of interest" description="Disordered" evidence="1">
    <location>
        <begin position="428"/>
        <end position="485"/>
    </location>
</feature>
<feature type="region of interest" description="Disordered" evidence="1">
    <location>
        <begin position="887"/>
        <end position="932"/>
    </location>
</feature>
<organism evidence="2 3">
    <name type="scientific">Pyrenophora tritici-repentis</name>
    <dbReference type="NCBI Taxonomy" id="45151"/>
    <lineage>
        <taxon>Eukaryota</taxon>
        <taxon>Fungi</taxon>
        <taxon>Dikarya</taxon>
        <taxon>Ascomycota</taxon>
        <taxon>Pezizomycotina</taxon>
        <taxon>Dothideomycetes</taxon>
        <taxon>Pleosporomycetidae</taxon>
        <taxon>Pleosporales</taxon>
        <taxon>Pleosporineae</taxon>
        <taxon>Pleosporaceae</taxon>
        <taxon>Pyrenophora</taxon>
    </lineage>
</organism>
<accession>A0A922NIA1</accession>
<feature type="compositionally biased region" description="Low complexity" evidence="1">
    <location>
        <begin position="56"/>
        <end position="81"/>
    </location>
</feature>
<dbReference type="EMBL" id="NRDI02000005">
    <property type="protein sequence ID" value="KAI1516467.1"/>
    <property type="molecule type" value="Genomic_DNA"/>
</dbReference>
<feature type="compositionally biased region" description="Polar residues" evidence="1">
    <location>
        <begin position="907"/>
        <end position="918"/>
    </location>
</feature>
<feature type="compositionally biased region" description="Basic and acidic residues" evidence="1">
    <location>
        <begin position="428"/>
        <end position="438"/>
    </location>
</feature>
<gene>
    <name evidence="2" type="ORF">Ptr86124_005004</name>
</gene>
<proteinExistence type="predicted"/>
<protein>
    <submittedName>
        <fullName evidence="2">Uncharacterized protein</fullName>
    </submittedName>
</protein>
<feature type="compositionally biased region" description="Low complexity" evidence="1">
    <location>
        <begin position="317"/>
        <end position="354"/>
    </location>
</feature>
<evidence type="ECO:0000313" key="2">
    <source>
        <dbReference type="EMBL" id="KAI1516467.1"/>
    </source>
</evidence>
<feature type="compositionally biased region" description="Polar residues" evidence="1">
    <location>
        <begin position="466"/>
        <end position="485"/>
    </location>
</feature>
<feature type="region of interest" description="Disordered" evidence="1">
    <location>
        <begin position="114"/>
        <end position="138"/>
    </location>
</feature>
<feature type="compositionally biased region" description="Polar residues" evidence="1">
    <location>
        <begin position="82"/>
        <end position="92"/>
    </location>
</feature>
<evidence type="ECO:0000256" key="1">
    <source>
        <dbReference type="SAM" id="MobiDB-lite"/>
    </source>
</evidence>